<keyword evidence="5" id="KW-0472">Membrane</keyword>
<evidence type="ECO:0000259" key="7">
    <source>
        <dbReference type="SMART" id="SM01049"/>
    </source>
</evidence>
<sequence length="148" mass="16060">MHKLLLVAAAVLMTGNAIGADMASPDDAKAMSQKAQAAVNEMGSEQAFALFAASDGGFQDRDLYVFCMDMDGVMLSHAIKPELVGKNLLDFDKYGDTLFKNMIAVASSTGEGWVDYNWPYPGTEEIREKTSYVMTNDQGFFCGVGAYK</sequence>
<dbReference type="Proteomes" id="UP000005459">
    <property type="component" value="Unassembled WGS sequence"/>
</dbReference>
<evidence type="ECO:0000256" key="2">
    <source>
        <dbReference type="ARBA" id="ARBA00022475"/>
    </source>
</evidence>
<feature type="domain" description="Single Cache" evidence="7">
    <location>
        <begin position="17"/>
        <end position="100"/>
    </location>
</feature>
<dbReference type="SMART" id="SM01049">
    <property type="entry name" value="Cache_2"/>
    <property type="match status" value="1"/>
</dbReference>
<keyword evidence="3" id="KW-0812">Transmembrane</keyword>
<evidence type="ECO:0000256" key="1">
    <source>
        <dbReference type="ARBA" id="ARBA00004651"/>
    </source>
</evidence>
<proteinExistence type="predicted"/>
<evidence type="ECO:0000256" key="5">
    <source>
        <dbReference type="ARBA" id="ARBA00023136"/>
    </source>
</evidence>
<organism evidence="8 9">
    <name type="scientific">Thiocapsa marina 5811</name>
    <dbReference type="NCBI Taxonomy" id="768671"/>
    <lineage>
        <taxon>Bacteria</taxon>
        <taxon>Pseudomonadati</taxon>
        <taxon>Pseudomonadota</taxon>
        <taxon>Gammaproteobacteria</taxon>
        <taxon>Chromatiales</taxon>
        <taxon>Chromatiaceae</taxon>
        <taxon>Thiocapsa</taxon>
    </lineage>
</organism>
<accession>F9UDX7</accession>
<evidence type="ECO:0000313" key="8">
    <source>
        <dbReference type="EMBL" id="EGV17534.1"/>
    </source>
</evidence>
<dbReference type="InterPro" id="IPR033480">
    <property type="entry name" value="sCache_2"/>
</dbReference>
<feature type="chain" id="PRO_5003394317" evidence="6">
    <location>
        <begin position="20"/>
        <end position="148"/>
    </location>
</feature>
<evidence type="ECO:0000256" key="4">
    <source>
        <dbReference type="ARBA" id="ARBA00022989"/>
    </source>
</evidence>
<evidence type="ECO:0000313" key="9">
    <source>
        <dbReference type="Proteomes" id="UP000005459"/>
    </source>
</evidence>
<dbReference type="Gene3D" id="3.30.450.20">
    <property type="entry name" value="PAS domain"/>
    <property type="match status" value="1"/>
</dbReference>
<dbReference type="RefSeq" id="WP_007193951.1">
    <property type="nucleotide sequence ID" value="NZ_AFWV01000010.1"/>
</dbReference>
<dbReference type="OrthoDB" id="9781845at2"/>
<protein>
    <submittedName>
        <fullName evidence="8">Putative cache sensor protein</fullName>
    </submittedName>
</protein>
<comment type="subcellular location">
    <subcellularLocation>
        <location evidence="1">Cell membrane</location>
        <topology evidence="1">Multi-pass membrane protein</topology>
    </subcellularLocation>
</comment>
<gene>
    <name evidence="8" type="ORF">ThimaDRAFT_3079</name>
</gene>
<keyword evidence="4" id="KW-1133">Transmembrane helix</keyword>
<dbReference type="PATRIC" id="fig|768671.3.peg.3259"/>
<name>F9UDX7_9GAMM</name>
<dbReference type="GO" id="GO:0005886">
    <property type="term" value="C:plasma membrane"/>
    <property type="evidence" value="ECO:0007669"/>
    <property type="project" value="UniProtKB-SubCell"/>
</dbReference>
<dbReference type="STRING" id="768671.ThimaDRAFT_3079"/>
<dbReference type="eggNOG" id="COG4564">
    <property type="taxonomic scope" value="Bacteria"/>
</dbReference>
<dbReference type="InterPro" id="IPR004010">
    <property type="entry name" value="Double_Cache_2"/>
</dbReference>
<evidence type="ECO:0000256" key="3">
    <source>
        <dbReference type="ARBA" id="ARBA00022692"/>
    </source>
</evidence>
<dbReference type="EMBL" id="AFWV01000010">
    <property type="protein sequence ID" value="EGV17534.1"/>
    <property type="molecule type" value="Genomic_DNA"/>
</dbReference>
<evidence type="ECO:0000256" key="6">
    <source>
        <dbReference type="SAM" id="SignalP"/>
    </source>
</evidence>
<keyword evidence="9" id="KW-1185">Reference proteome</keyword>
<dbReference type="AlphaFoldDB" id="F9UDX7"/>
<reference evidence="8 9" key="1">
    <citation type="submission" date="2011-06" db="EMBL/GenBank/DDBJ databases">
        <title>The draft genome of Thiocapsa marina 5811.</title>
        <authorList>
            <consortium name="US DOE Joint Genome Institute (JGI-PGF)"/>
            <person name="Lucas S."/>
            <person name="Han J."/>
            <person name="Cheng J.-F."/>
            <person name="Goodwin L."/>
            <person name="Pitluck S."/>
            <person name="Peters L."/>
            <person name="Land M.L."/>
            <person name="Hauser L."/>
            <person name="Vogl K."/>
            <person name="Liu Z."/>
            <person name="Imhoff J."/>
            <person name="Thiel V."/>
            <person name="Frigaard N.-U."/>
            <person name="Bryant D."/>
            <person name="Woyke T.J."/>
        </authorList>
    </citation>
    <scope>NUCLEOTIDE SEQUENCE [LARGE SCALE GENOMIC DNA]</scope>
    <source>
        <strain evidence="8 9">5811</strain>
    </source>
</reference>
<keyword evidence="6" id="KW-0732">Signal</keyword>
<keyword evidence="2" id="KW-1003">Cell membrane</keyword>
<feature type="signal peptide" evidence="6">
    <location>
        <begin position="1"/>
        <end position="19"/>
    </location>
</feature>
<dbReference type="Pfam" id="PF08269">
    <property type="entry name" value="dCache_2"/>
    <property type="match status" value="1"/>
</dbReference>